<evidence type="ECO:0000256" key="1">
    <source>
        <dbReference type="ARBA" id="ARBA00005446"/>
    </source>
</evidence>
<dbReference type="Pfam" id="PF00271">
    <property type="entry name" value="Helicase_C"/>
    <property type="match status" value="1"/>
</dbReference>
<feature type="domain" description="Helicase ATP-binding" evidence="14">
    <location>
        <begin position="422"/>
        <end position="597"/>
    </location>
</feature>
<comment type="catalytic activity">
    <reaction evidence="9">
        <text>Couples ATP hydrolysis with the unwinding of duplex DNA by translocating in the 3'-5' direction.</text>
        <dbReference type="EC" id="5.6.2.4"/>
    </reaction>
</comment>
<organism evidence="16 17">
    <name type="scientific">Euphydryas editha</name>
    <name type="common">Edith's checkerspot</name>
    <dbReference type="NCBI Taxonomy" id="104508"/>
    <lineage>
        <taxon>Eukaryota</taxon>
        <taxon>Metazoa</taxon>
        <taxon>Ecdysozoa</taxon>
        <taxon>Arthropoda</taxon>
        <taxon>Hexapoda</taxon>
        <taxon>Insecta</taxon>
        <taxon>Pterygota</taxon>
        <taxon>Neoptera</taxon>
        <taxon>Endopterygota</taxon>
        <taxon>Lepidoptera</taxon>
        <taxon>Glossata</taxon>
        <taxon>Ditrysia</taxon>
        <taxon>Papilionoidea</taxon>
        <taxon>Nymphalidae</taxon>
        <taxon>Nymphalinae</taxon>
        <taxon>Euphydryas</taxon>
    </lineage>
</organism>
<keyword evidence="3" id="KW-0378">Hydrolase</keyword>
<dbReference type="GO" id="GO:0005694">
    <property type="term" value="C:chromosome"/>
    <property type="evidence" value="ECO:0007669"/>
    <property type="project" value="TreeGrafter"/>
</dbReference>
<dbReference type="InterPro" id="IPR002464">
    <property type="entry name" value="DNA/RNA_helicase_DEAH_CS"/>
</dbReference>
<evidence type="ECO:0000256" key="9">
    <source>
        <dbReference type="ARBA" id="ARBA00034617"/>
    </source>
</evidence>
<keyword evidence="13" id="KW-0472">Membrane</keyword>
<keyword evidence="6" id="KW-0238">DNA-binding</keyword>
<proteinExistence type="inferred from homology"/>
<dbReference type="PROSITE" id="PS00690">
    <property type="entry name" value="DEAH_ATP_HELICASE"/>
    <property type="match status" value="1"/>
</dbReference>
<evidence type="ECO:0000256" key="7">
    <source>
        <dbReference type="ARBA" id="ARBA00023235"/>
    </source>
</evidence>
<feature type="compositionally biased region" description="Polar residues" evidence="12">
    <location>
        <begin position="25"/>
        <end position="35"/>
    </location>
</feature>
<dbReference type="SMART" id="SM00487">
    <property type="entry name" value="DEXDc"/>
    <property type="match status" value="1"/>
</dbReference>
<keyword evidence="2" id="KW-0547">Nucleotide-binding</keyword>
<evidence type="ECO:0000256" key="13">
    <source>
        <dbReference type="SAM" id="Phobius"/>
    </source>
</evidence>
<dbReference type="CDD" id="cd18794">
    <property type="entry name" value="SF2_C_RecQ"/>
    <property type="match status" value="1"/>
</dbReference>
<dbReference type="InterPro" id="IPR014001">
    <property type="entry name" value="Helicase_ATP-bd"/>
</dbReference>
<dbReference type="GO" id="GO:0005524">
    <property type="term" value="F:ATP binding"/>
    <property type="evidence" value="ECO:0007669"/>
    <property type="project" value="UniProtKB-KW"/>
</dbReference>
<evidence type="ECO:0000256" key="2">
    <source>
        <dbReference type="ARBA" id="ARBA00022741"/>
    </source>
</evidence>
<evidence type="ECO:0000256" key="4">
    <source>
        <dbReference type="ARBA" id="ARBA00022806"/>
    </source>
</evidence>
<dbReference type="PROSITE" id="PS51192">
    <property type="entry name" value="HELICASE_ATP_BIND_1"/>
    <property type="match status" value="1"/>
</dbReference>
<feature type="region of interest" description="Disordered" evidence="12">
    <location>
        <begin position="1"/>
        <end position="35"/>
    </location>
</feature>
<feature type="compositionally biased region" description="Polar residues" evidence="12">
    <location>
        <begin position="1"/>
        <end position="12"/>
    </location>
</feature>
<evidence type="ECO:0000256" key="8">
    <source>
        <dbReference type="ARBA" id="ARBA00023242"/>
    </source>
</evidence>
<evidence type="ECO:0000313" key="17">
    <source>
        <dbReference type="Proteomes" id="UP001153954"/>
    </source>
</evidence>
<dbReference type="GO" id="GO:0016787">
    <property type="term" value="F:hydrolase activity"/>
    <property type="evidence" value="ECO:0007669"/>
    <property type="project" value="UniProtKB-KW"/>
</dbReference>
<keyword evidence="8" id="KW-0539">Nucleus</keyword>
<feature type="region of interest" description="Disordered" evidence="12">
    <location>
        <begin position="212"/>
        <end position="237"/>
    </location>
</feature>
<dbReference type="InterPro" id="IPR011545">
    <property type="entry name" value="DEAD/DEAH_box_helicase_dom"/>
</dbReference>
<dbReference type="GO" id="GO:0000724">
    <property type="term" value="P:double-strand break repair via homologous recombination"/>
    <property type="evidence" value="ECO:0007669"/>
    <property type="project" value="TreeGrafter"/>
</dbReference>
<keyword evidence="13" id="KW-1133">Transmembrane helix</keyword>
<evidence type="ECO:0000256" key="5">
    <source>
        <dbReference type="ARBA" id="ARBA00022840"/>
    </source>
</evidence>
<dbReference type="PANTHER" id="PTHR13710:SF153">
    <property type="entry name" value="RECQ-LIKE DNA HELICASE BLM"/>
    <property type="match status" value="1"/>
</dbReference>
<comment type="similarity">
    <text evidence="1">Belongs to the helicase family. RecQ subfamily.</text>
</comment>
<keyword evidence="7" id="KW-0413">Isomerase</keyword>
<evidence type="ECO:0000256" key="12">
    <source>
        <dbReference type="SAM" id="MobiDB-lite"/>
    </source>
</evidence>
<feature type="transmembrane region" description="Helical" evidence="13">
    <location>
        <begin position="765"/>
        <end position="783"/>
    </location>
</feature>
<dbReference type="InterPro" id="IPR001650">
    <property type="entry name" value="Helicase_C-like"/>
</dbReference>
<evidence type="ECO:0000256" key="10">
    <source>
        <dbReference type="ARBA" id="ARBA00034808"/>
    </source>
</evidence>
<dbReference type="GO" id="GO:0009378">
    <property type="term" value="F:four-way junction helicase activity"/>
    <property type="evidence" value="ECO:0007669"/>
    <property type="project" value="TreeGrafter"/>
</dbReference>
<gene>
    <name evidence="16" type="ORF">EEDITHA_LOCUS16969</name>
</gene>
<feature type="domain" description="Helicase C-terminal" evidence="15">
    <location>
        <begin position="619"/>
        <end position="771"/>
    </location>
</feature>
<dbReference type="Pfam" id="PF00270">
    <property type="entry name" value="DEAD"/>
    <property type="match status" value="1"/>
</dbReference>
<dbReference type="PROSITE" id="PS51194">
    <property type="entry name" value="HELICASE_CTER"/>
    <property type="match status" value="1"/>
</dbReference>
<evidence type="ECO:0000256" key="3">
    <source>
        <dbReference type="ARBA" id="ARBA00022801"/>
    </source>
</evidence>
<keyword evidence="17" id="KW-1185">Reference proteome</keyword>
<dbReference type="GO" id="GO:0005737">
    <property type="term" value="C:cytoplasm"/>
    <property type="evidence" value="ECO:0007669"/>
    <property type="project" value="TreeGrafter"/>
</dbReference>
<dbReference type="GO" id="GO:0003677">
    <property type="term" value="F:DNA binding"/>
    <property type="evidence" value="ECO:0007669"/>
    <property type="project" value="UniProtKB-KW"/>
</dbReference>
<dbReference type="EMBL" id="CAKOGL010000025">
    <property type="protein sequence ID" value="CAH2102322.1"/>
    <property type="molecule type" value="Genomic_DNA"/>
</dbReference>
<dbReference type="Gene3D" id="3.40.50.300">
    <property type="entry name" value="P-loop containing nucleotide triphosphate hydrolases"/>
    <property type="match status" value="2"/>
</dbReference>
<keyword evidence="13" id="KW-0812">Transmembrane</keyword>
<name>A0AAU9UWT1_EUPED</name>
<feature type="compositionally biased region" description="Basic and acidic residues" evidence="12">
    <location>
        <begin position="13"/>
        <end position="24"/>
    </location>
</feature>
<dbReference type="AlphaFoldDB" id="A0AAU9UWT1"/>
<evidence type="ECO:0000256" key="6">
    <source>
        <dbReference type="ARBA" id="ARBA00023125"/>
    </source>
</evidence>
<dbReference type="SUPFAM" id="SSF52540">
    <property type="entry name" value="P-loop containing nucleoside triphosphate hydrolases"/>
    <property type="match status" value="1"/>
</dbReference>
<evidence type="ECO:0000259" key="15">
    <source>
        <dbReference type="PROSITE" id="PS51194"/>
    </source>
</evidence>
<evidence type="ECO:0000313" key="16">
    <source>
        <dbReference type="EMBL" id="CAH2102322.1"/>
    </source>
</evidence>
<dbReference type="EC" id="5.6.2.4" evidence="10"/>
<dbReference type="FunFam" id="3.40.50.300:FF:000537">
    <property type="entry name" value="Bloom syndrome RecQ-like helicase"/>
    <property type="match status" value="1"/>
</dbReference>
<dbReference type="InterPro" id="IPR027417">
    <property type="entry name" value="P-loop_NTPase"/>
</dbReference>
<dbReference type="SMART" id="SM00490">
    <property type="entry name" value="HELICc"/>
    <property type="match status" value="1"/>
</dbReference>
<dbReference type="GO" id="GO:0005634">
    <property type="term" value="C:nucleus"/>
    <property type="evidence" value="ECO:0007669"/>
    <property type="project" value="TreeGrafter"/>
</dbReference>
<dbReference type="InterPro" id="IPR004589">
    <property type="entry name" value="DNA_helicase_ATP-dep_RecQ"/>
</dbReference>
<sequence length="791" mass="89461">MNYVNKSSSTFTLRKETGQRKSMDHNSNTKNNNSYQIFNKNNALSDSLIKISEHSVLKKCEMEKNKISDKDIEECKMLYIELLEIISESFKILFDLSKDFRNESDDKTYKIINELENKLKSVIQTPKQCKGHAKSVLNNNTSTQETHNLPFAYNKQYSEEKLNDSDFKFSTPETLFDKKSINVISKTICQRSLSFNSISPLNDTTNYSELSIQSDEQTNKPFSVSSTDSNDKSTVGDISSNILERVKNTVENLHPLQKDETPNYPVSASSVAFQSQALGKETMINSNLVEGESSVNMTNTLKTDLDDESDLSFSNDCIIIENNDLDANQAGSCVSDDEEWWQDFENDIEITEPSVSQSESNTIDQKVTGKCTIYEEIGDFHCGIRNDGEFDGLNYEHSELMMKMLKEKFGLTSFRHNQLQVISATLLGHDCFVLMPTGGGKSLCYQLPATLSSGITIVITPLRSLILDQVNKLKSLDIPAAYFSGEMSVSEANEVYDRLSSEEPSIRLLYVTPEKLSDSEKLQNALDTLYRQKLISRFVVDEAHCVSAWGHDFRPAYLRLGELRLRYPDAPFMALTATAAPRVRDDILHHLKIKKCKWFLSSFNRPNLSYEVLEKKSKTINTDIINIIRERFSGLSGIVYCLSRKECEGLASKLDHAGIRANAYHGKMPQNERDDVQASWLADRYQVICATTAFGMGIDKADVRFVIHHSLPKSVESYYQEAGRAGRDGAPAACLLYYSYSDVSRLKKILPSEWRHPNSVRIVPVSVWVLVLVWVWVWVSVSVSKSDSLFA</sequence>
<dbReference type="PANTHER" id="PTHR13710">
    <property type="entry name" value="DNA HELICASE RECQ FAMILY MEMBER"/>
    <property type="match status" value="1"/>
</dbReference>
<evidence type="ECO:0000256" key="11">
    <source>
        <dbReference type="ARBA" id="ARBA00044542"/>
    </source>
</evidence>
<keyword evidence="4" id="KW-0347">Helicase</keyword>
<reference evidence="16" key="1">
    <citation type="submission" date="2022-03" db="EMBL/GenBank/DDBJ databases">
        <authorList>
            <person name="Tunstrom K."/>
        </authorList>
    </citation>
    <scope>NUCLEOTIDE SEQUENCE</scope>
</reference>
<accession>A0AAU9UWT1</accession>
<dbReference type="NCBIfam" id="TIGR00614">
    <property type="entry name" value="recQ_fam"/>
    <property type="match status" value="1"/>
</dbReference>
<evidence type="ECO:0000259" key="14">
    <source>
        <dbReference type="PROSITE" id="PS51192"/>
    </source>
</evidence>
<keyword evidence="5" id="KW-0067">ATP-binding</keyword>
<dbReference type="GO" id="GO:0043138">
    <property type="term" value="F:3'-5' DNA helicase activity"/>
    <property type="evidence" value="ECO:0007669"/>
    <property type="project" value="UniProtKB-EC"/>
</dbReference>
<dbReference type="FunFam" id="3.40.50.300:FF:000156">
    <property type="entry name" value="ATP-dependent DNA helicase recQ"/>
    <property type="match status" value="1"/>
</dbReference>
<comment type="caution">
    <text evidence="16">The sequence shown here is derived from an EMBL/GenBank/DDBJ whole genome shotgun (WGS) entry which is preliminary data.</text>
</comment>
<protein>
    <recommendedName>
        <fullName evidence="10">DNA 3'-5' helicase</fullName>
        <ecNumber evidence="10">5.6.2.4</ecNumber>
    </recommendedName>
    <alternativeName>
        <fullName evidence="11">DNA 3'-5' helicase BLM</fullName>
    </alternativeName>
</protein>
<dbReference type="Proteomes" id="UP001153954">
    <property type="component" value="Unassembled WGS sequence"/>
</dbReference>